<dbReference type="GO" id="GO:0005669">
    <property type="term" value="C:transcription factor TFIID complex"/>
    <property type="evidence" value="ECO:0007669"/>
    <property type="project" value="EnsemblFungi"/>
</dbReference>
<feature type="region of interest" description="Disordered" evidence="3">
    <location>
        <begin position="937"/>
        <end position="975"/>
    </location>
</feature>
<gene>
    <name evidence="5" type="ORF">L228DRAFT_268840</name>
</gene>
<reference evidence="5 6" key="1">
    <citation type="journal article" date="2016" name="Fungal Biol.">
        <title>The genome of Xylona heveae provides a window into fungal endophytism.</title>
        <authorList>
            <person name="Gazis R."/>
            <person name="Kuo A."/>
            <person name="Riley R."/>
            <person name="LaButti K."/>
            <person name="Lipzen A."/>
            <person name="Lin J."/>
            <person name="Amirebrahimi M."/>
            <person name="Hesse C.N."/>
            <person name="Spatafora J.W."/>
            <person name="Henrissat B."/>
            <person name="Hainaut M."/>
            <person name="Grigoriev I.V."/>
            <person name="Hibbett D.S."/>
        </authorList>
    </citation>
    <scope>NUCLEOTIDE SEQUENCE [LARGE SCALE GENOMIC DNA]</scope>
    <source>
        <strain evidence="5 6">TC161</strain>
    </source>
</reference>
<organism evidence="5 6">
    <name type="scientific">Xylona heveae (strain CBS 132557 / TC161)</name>
    <dbReference type="NCBI Taxonomy" id="1328760"/>
    <lineage>
        <taxon>Eukaryota</taxon>
        <taxon>Fungi</taxon>
        <taxon>Dikarya</taxon>
        <taxon>Ascomycota</taxon>
        <taxon>Pezizomycotina</taxon>
        <taxon>Xylonomycetes</taxon>
        <taxon>Xylonales</taxon>
        <taxon>Xylonaceae</taxon>
        <taxon>Xylona</taxon>
    </lineage>
</organism>
<dbReference type="InterPro" id="IPR040240">
    <property type="entry name" value="TAF1"/>
</dbReference>
<dbReference type="FunCoup" id="A0A165GMH9">
    <property type="interactions" value="377"/>
</dbReference>
<dbReference type="GO" id="GO:0016251">
    <property type="term" value="F:RNA polymerase II general transcription initiation factor activity"/>
    <property type="evidence" value="ECO:0007669"/>
    <property type="project" value="InterPro"/>
</dbReference>
<feature type="compositionally biased region" description="Basic and acidic residues" evidence="3">
    <location>
        <begin position="124"/>
        <end position="137"/>
    </location>
</feature>
<dbReference type="Proteomes" id="UP000076632">
    <property type="component" value="Unassembled WGS sequence"/>
</dbReference>
<dbReference type="OrthoDB" id="5752at2759"/>
<keyword evidence="2" id="KW-0539">Nucleus</keyword>
<feature type="compositionally biased region" description="Basic and acidic residues" evidence="3">
    <location>
        <begin position="1052"/>
        <end position="1063"/>
    </location>
</feature>
<feature type="compositionally biased region" description="Polar residues" evidence="3">
    <location>
        <begin position="150"/>
        <end position="163"/>
    </location>
</feature>
<dbReference type="InterPro" id="IPR022591">
    <property type="entry name" value="TAF1_HAT_dom"/>
</dbReference>
<comment type="subcellular location">
    <subcellularLocation>
        <location evidence="1">Nucleus</location>
    </subcellularLocation>
</comment>
<accession>A0A165GMH9</accession>
<feature type="region of interest" description="Disordered" evidence="3">
    <location>
        <begin position="799"/>
        <end position="823"/>
    </location>
</feature>
<feature type="domain" description="Transcription initiation factor TFIID subunit 1 histone acetyltransferase" evidence="4">
    <location>
        <begin position="470"/>
        <end position="917"/>
    </location>
</feature>
<dbReference type="GeneID" id="28900336"/>
<evidence type="ECO:0000313" key="5">
    <source>
        <dbReference type="EMBL" id="KZF22372.1"/>
    </source>
</evidence>
<dbReference type="GO" id="GO:0051123">
    <property type="term" value="P:RNA polymerase II preinitiation complex assembly"/>
    <property type="evidence" value="ECO:0007669"/>
    <property type="project" value="TreeGrafter"/>
</dbReference>
<evidence type="ECO:0000256" key="1">
    <source>
        <dbReference type="ARBA" id="ARBA00004123"/>
    </source>
</evidence>
<proteinExistence type="predicted"/>
<feature type="compositionally biased region" description="Polar residues" evidence="3">
    <location>
        <begin position="964"/>
        <end position="975"/>
    </location>
</feature>
<feature type="compositionally biased region" description="Acidic residues" evidence="3">
    <location>
        <begin position="48"/>
        <end position="66"/>
    </location>
</feature>
<dbReference type="EMBL" id="KV407459">
    <property type="protein sequence ID" value="KZF22372.1"/>
    <property type="molecule type" value="Genomic_DNA"/>
</dbReference>
<dbReference type="GO" id="GO:0004402">
    <property type="term" value="F:histone acetyltransferase activity"/>
    <property type="evidence" value="ECO:0007669"/>
    <property type="project" value="InterPro"/>
</dbReference>
<feature type="region of interest" description="Disordered" evidence="3">
    <location>
        <begin position="34"/>
        <end position="200"/>
    </location>
</feature>
<dbReference type="AlphaFoldDB" id="A0A165GMH9"/>
<feature type="compositionally biased region" description="Acidic residues" evidence="3">
    <location>
        <begin position="96"/>
        <end position="109"/>
    </location>
</feature>
<dbReference type="PANTHER" id="PTHR13900">
    <property type="entry name" value="TRANSCRIPTION INITIATION FACTOR TFIID"/>
    <property type="match status" value="1"/>
</dbReference>
<dbReference type="GO" id="GO:0017025">
    <property type="term" value="F:TBP-class protein binding"/>
    <property type="evidence" value="ECO:0007669"/>
    <property type="project" value="InterPro"/>
</dbReference>
<name>A0A165GMH9_XYLHT</name>
<dbReference type="RefSeq" id="XP_018187927.1">
    <property type="nucleotide sequence ID" value="XM_018335199.1"/>
</dbReference>
<feature type="region of interest" description="Disordered" evidence="3">
    <location>
        <begin position="1052"/>
        <end position="1097"/>
    </location>
</feature>
<dbReference type="InParanoid" id="A0A165GMH9"/>
<evidence type="ECO:0000259" key="4">
    <source>
        <dbReference type="Pfam" id="PF12157"/>
    </source>
</evidence>
<feature type="compositionally biased region" description="Basic and acidic residues" evidence="3">
    <location>
        <begin position="35"/>
        <end position="47"/>
    </location>
</feature>
<protein>
    <recommendedName>
        <fullName evidence="4">Transcription initiation factor TFIID subunit 1 histone acetyltransferase domain-containing protein</fullName>
    </recommendedName>
</protein>
<sequence>MPHAVPPPGDAQAEQDELEIQKLLNDEGTGALDFFNRDLDPGEKADDAVDYEDIDDDDLADLDEGDGAIKPADRDDEEPGGLDDIMQEGQLPEVKEEADGEPDLYDDLFGEAPSSEIGQQDQEAAEKEQAEALERDISMSFEFDEEEKGPQSSATVRETSAPESQKVPPRQEEPPSFRDVNFGTAVQDEDEAEDERLREQKALLAMSMSDSNLPPAPPENEEELLTSMWPKFERNAVPRFMDLIPPKKAHYLGKTPLKPPKVVQPTKLSLDIAQDQERSFRQAGLAHPSKHLREADAEQRGLVLIPDLHPEGEDEDKDDLLETLSDSEEVGGVSWQDLCILCQDWDTSALDGESQDSLIDRDSGKGSRRRSFGQFVEDYSDEEIDPAAAKRRKLSREIKDLFAIPQIALPSLEDPEAVTAKLAKRVTLDLNDPHLLIDVQPAHQAKRRRLGGDVRRGVSGSFTKDLTRRYNISNDEAYDLLKENHQSKIRSTIGNLTVEHSMPAVRLQYPYYKVKLQTREARSYHRPSMQFHPNVPIMFSKPRSLKRKHFKGKDAMSMFTSTKDLSLADNSSVLLLEYSEECPTMMSNFGMGSRLINYYRRKNNEDTSRPKLDIGETAVLMPQDKSPFSIFGNVEPGTTMPTIYNGMFRAPIFRHEPRSTDFLVVRNTTGVDGSSFYMRNIENLCVVGQQFPSVDVPGPHSRKVTTASKNRLKMISFRQIRRKNPPRISVSEVTKHFPDTTDIQNRQKMKEFMQFSKEHKEWEMRSGEPIPDEASLRSMVKPEDVCLLEAMQVGQRHLQDAGYSKDDDEDDDDSKEGQSLEQQLAPWQTTRNFINACQGKAMLQLHGDGDPSGRGEAFSFIRTSMKGGFKAVGESVEDKLDAKKLKELGGHSYNVARQQRAYEESIARIWEAQKTSLSSNVEHSDMDIDDEHHDEAEDLFIGGPTPRSEAPTPSAFARRDDETTSQFSRFSTASQSGKVLRITREMRDPYGRVERVQDVIRDPRVIRQYLRRRHEIEAETLKLTDLRPTGDAEQDRRNRKLLEGELARLERNKDRRLARDKQKGLLTGANGKSPGSPSSPSNVQTKSVGTQRKCANCGQVGHIKTNKKLCPMLNGTMQQEDAFGESAFSSMGAS</sequence>
<evidence type="ECO:0000256" key="3">
    <source>
        <dbReference type="SAM" id="MobiDB-lite"/>
    </source>
</evidence>
<dbReference type="OMA" id="RFINYYR"/>
<dbReference type="PANTHER" id="PTHR13900:SF0">
    <property type="entry name" value="TRANSCRIPTION INITIATION FACTOR TFIID SUBUNIT 1"/>
    <property type="match status" value="1"/>
</dbReference>
<dbReference type="STRING" id="1328760.A0A165GMH9"/>
<evidence type="ECO:0000256" key="2">
    <source>
        <dbReference type="ARBA" id="ARBA00023242"/>
    </source>
</evidence>
<keyword evidence="6" id="KW-1185">Reference proteome</keyword>
<evidence type="ECO:0000313" key="6">
    <source>
        <dbReference type="Proteomes" id="UP000076632"/>
    </source>
</evidence>
<dbReference type="Pfam" id="PF12157">
    <property type="entry name" value="DUF3591"/>
    <property type="match status" value="1"/>
</dbReference>